<feature type="domain" description="Zn(2)-C6 fungal-type" evidence="5">
    <location>
        <begin position="16"/>
        <end position="52"/>
    </location>
</feature>
<dbReference type="Pfam" id="PF04082">
    <property type="entry name" value="Fungal_trans"/>
    <property type="match status" value="1"/>
</dbReference>
<evidence type="ECO:0000256" key="1">
    <source>
        <dbReference type="ARBA" id="ARBA00004123"/>
    </source>
</evidence>
<dbReference type="GO" id="GO:0006351">
    <property type="term" value="P:DNA-templated transcription"/>
    <property type="evidence" value="ECO:0007669"/>
    <property type="project" value="InterPro"/>
</dbReference>
<evidence type="ECO:0000313" key="6">
    <source>
        <dbReference type="EMBL" id="OAA65691.1"/>
    </source>
</evidence>
<accession>A0A167Y141</accession>
<dbReference type="OrthoDB" id="2269373at2759"/>
<dbReference type="InterPro" id="IPR001138">
    <property type="entry name" value="Zn2Cys6_DnaBD"/>
</dbReference>
<proteinExistence type="predicted"/>
<dbReference type="GO" id="GO:0008270">
    <property type="term" value="F:zinc ion binding"/>
    <property type="evidence" value="ECO:0007669"/>
    <property type="project" value="InterPro"/>
</dbReference>
<dbReference type="CDD" id="cd12148">
    <property type="entry name" value="fungal_TF_MHR"/>
    <property type="match status" value="1"/>
</dbReference>
<sequence length="913" mass="99452">MDESSPAASMAVMKHACAVCARKKIRCDRRQPCSNCVAHARITSRKVRRQGCEDEARNRRLLEQECVYIQPPPAQRHRRRPPRPASEATTTTSTSTSRDHEDGLLDRLRLYEEILKKNGIAIPASATHDQQQEVDEGDDHQWIASPWQTKLLTVHRAPGPTATTTTSIKQPTAYVLAETPASSGAETIVASDTPGDTTSSGAPSPGDEPAETELRLWQSLPHELKNPPVSCVFARRFFGRAEVQTEEQQDGGGCGGLPHLPENLRQPSLVQCFFVGGASNESIPHPEPRMILHLWQVFVDNVNPIMRIVHVPTTHQKILDASWDADNAPPATAGLLFAIYALALTSMSPAEYAATFSGDGGTGGDPALSKTERLRQYRLGAAKALLAAGLLTTRRFDVLQAFTLLILAEPDSELSSTLSAVAVNLGHKLGLPRETSRDSASAGSAGGSGLSFFDREMCVRLWWQILGIDARMRQAVSLSYTNCISNMQTSSGNGSGSGSGSGTTNNHTVLRGWLPAPPSLDDLRLPLNVNDADLHPAMDRPPVEHTGPTEMLYVRMKYETALWMRAFTQRQHAVPQPLTGDKDSTTDTAAAAVAAAVRLADAKDAAIDELAALYAERCIKHCDVRIPLHAVTVNMARMAVAQLRLQARHPRTILQQAHSPSPPAVGGDGANTHPHAFTQRNADAAFRHALDMLELCFACRHAPHIGNSFAAFQLLADIVMCLLLDSVIYVISMLRVRTAAHLDGVGAGFGVGVGIGNDSPERIDTAWRMVKMFYDDYNDDLVAAVSDYEQHRLRPPPTDGSKGDEAATEDARRLAAGATFVAAFTDLTLEAWAVRKASCGGPGTVEKPAFVVEWQGRKETQRQQRQEQQQQQSLQASVVDLGELSFAPATMTDYYMQADPVMSWEFWNDFLQI</sequence>
<dbReference type="PANTHER" id="PTHR31001">
    <property type="entry name" value="UNCHARACTERIZED TRANSCRIPTIONAL REGULATORY PROTEIN"/>
    <property type="match status" value="1"/>
</dbReference>
<keyword evidence="7" id="KW-1185">Reference proteome</keyword>
<dbReference type="PANTHER" id="PTHR31001:SF85">
    <property type="entry name" value="ZN(II)2CYS6 TRANSCRIPTION FACTOR (EUROFUNG)"/>
    <property type="match status" value="1"/>
</dbReference>
<dbReference type="STRING" id="1081102.A0A167Y141"/>
<evidence type="ECO:0000256" key="4">
    <source>
        <dbReference type="SAM" id="MobiDB-lite"/>
    </source>
</evidence>
<dbReference type="InterPro" id="IPR036864">
    <property type="entry name" value="Zn2-C6_fun-type_DNA-bd_sf"/>
</dbReference>
<comment type="subcellular location">
    <subcellularLocation>
        <location evidence="1">Nucleus</location>
    </subcellularLocation>
</comment>
<evidence type="ECO:0000313" key="7">
    <source>
        <dbReference type="Proteomes" id="UP000076874"/>
    </source>
</evidence>
<dbReference type="PROSITE" id="PS50048">
    <property type="entry name" value="ZN2_CY6_FUNGAL_2"/>
    <property type="match status" value="1"/>
</dbReference>
<dbReference type="EMBL" id="AZHD01000003">
    <property type="protein sequence ID" value="OAA65691.1"/>
    <property type="molecule type" value="Genomic_DNA"/>
</dbReference>
<evidence type="ECO:0000259" key="5">
    <source>
        <dbReference type="PROSITE" id="PS50048"/>
    </source>
</evidence>
<keyword evidence="2" id="KW-0479">Metal-binding</keyword>
<dbReference type="GO" id="GO:0005634">
    <property type="term" value="C:nucleus"/>
    <property type="evidence" value="ECO:0007669"/>
    <property type="project" value="UniProtKB-SubCell"/>
</dbReference>
<dbReference type="InterPro" id="IPR007219">
    <property type="entry name" value="XnlR_reg_dom"/>
</dbReference>
<dbReference type="Pfam" id="PF00172">
    <property type="entry name" value="Zn_clus"/>
    <property type="match status" value="1"/>
</dbReference>
<name>A0A167Y141_9HYPO</name>
<keyword evidence="3" id="KW-0539">Nucleus</keyword>
<reference evidence="6 7" key="1">
    <citation type="journal article" date="2016" name="Genome Biol. Evol.">
        <title>Divergent and convergent evolution of fungal pathogenicity.</title>
        <authorList>
            <person name="Shang Y."/>
            <person name="Xiao G."/>
            <person name="Zheng P."/>
            <person name="Cen K."/>
            <person name="Zhan S."/>
            <person name="Wang C."/>
        </authorList>
    </citation>
    <scope>NUCLEOTIDE SEQUENCE [LARGE SCALE GENOMIC DNA]</scope>
    <source>
        <strain evidence="6 7">RCEF 264</strain>
    </source>
</reference>
<dbReference type="Proteomes" id="UP000076874">
    <property type="component" value="Unassembled WGS sequence"/>
</dbReference>
<feature type="region of interest" description="Disordered" evidence="4">
    <location>
        <begin position="789"/>
        <end position="809"/>
    </location>
</feature>
<gene>
    <name evidence="6" type="ORF">SPI_02478</name>
</gene>
<dbReference type="SUPFAM" id="SSF57701">
    <property type="entry name" value="Zn2/Cys6 DNA-binding domain"/>
    <property type="match status" value="1"/>
</dbReference>
<feature type="region of interest" description="Disordered" evidence="4">
    <location>
        <begin position="180"/>
        <end position="210"/>
    </location>
</feature>
<dbReference type="GO" id="GO:0000981">
    <property type="term" value="F:DNA-binding transcription factor activity, RNA polymerase II-specific"/>
    <property type="evidence" value="ECO:0007669"/>
    <property type="project" value="InterPro"/>
</dbReference>
<dbReference type="AlphaFoldDB" id="A0A167Y141"/>
<evidence type="ECO:0000256" key="3">
    <source>
        <dbReference type="ARBA" id="ARBA00023242"/>
    </source>
</evidence>
<dbReference type="CDD" id="cd00067">
    <property type="entry name" value="GAL4"/>
    <property type="match status" value="1"/>
</dbReference>
<dbReference type="GO" id="GO:0003677">
    <property type="term" value="F:DNA binding"/>
    <property type="evidence" value="ECO:0007669"/>
    <property type="project" value="InterPro"/>
</dbReference>
<protein>
    <submittedName>
        <fullName evidence="6">Fungal specific transcription factor domain containing protein</fullName>
    </submittedName>
</protein>
<feature type="region of interest" description="Disordered" evidence="4">
    <location>
        <begin position="68"/>
        <end position="104"/>
    </location>
</feature>
<dbReference type="InterPro" id="IPR050613">
    <property type="entry name" value="Sec_Metabolite_Reg"/>
</dbReference>
<comment type="caution">
    <text evidence="6">The sequence shown here is derived from an EMBL/GenBank/DDBJ whole genome shotgun (WGS) entry which is preliminary data.</text>
</comment>
<evidence type="ECO:0000256" key="2">
    <source>
        <dbReference type="ARBA" id="ARBA00022723"/>
    </source>
</evidence>
<feature type="compositionally biased region" description="Low complexity" evidence="4">
    <location>
        <begin position="85"/>
        <end position="96"/>
    </location>
</feature>
<feature type="region of interest" description="Disordered" evidence="4">
    <location>
        <begin position="490"/>
        <end position="509"/>
    </location>
</feature>
<organism evidence="6 7">
    <name type="scientific">Niveomyces insectorum RCEF 264</name>
    <dbReference type="NCBI Taxonomy" id="1081102"/>
    <lineage>
        <taxon>Eukaryota</taxon>
        <taxon>Fungi</taxon>
        <taxon>Dikarya</taxon>
        <taxon>Ascomycota</taxon>
        <taxon>Pezizomycotina</taxon>
        <taxon>Sordariomycetes</taxon>
        <taxon>Hypocreomycetidae</taxon>
        <taxon>Hypocreales</taxon>
        <taxon>Cordycipitaceae</taxon>
        <taxon>Niveomyces</taxon>
    </lineage>
</organism>